<accession>A0A934MBN0</accession>
<sequence length="196" mass="19727">MTDRAAAVVVSPSLVPGATGRADLRAGRRTAVCAVLASAVAGGLGTARPPEQVVVVAPTRRWRGRTTDAGPDVGALGLPVPGADLDPSPDREPLLDVTASVASVLLRESGWHGPVTTVEVSSHEGPAVQDVLDTLTGHLGAGHVVVVASASPDGRLGEGAPTALREAEQIVHDIARALIPPGCPTGPRGTRRPAGS</sequence>
<organism evidence="1 2">
    <name type="scientific">Sanguibacter suaedae</name>
    <dbReference type="NCBI Taxonomy" id="2795737"/>
    <lineage>
        <taxon>Bacteria</taxon>
        <taxon>Bacillati</taxon>
        <taxon>Actinomycetota</taxon>
        <taxon>Actinomycetes</taxon>
        <taxon>Micrococcales</taxon>
        <taxon>Sanguibacteraceae</taxon>
        <taxon>Sanguibacter</taxon>
    </lineage>
</organism>
<keyword evidence="2" id="KW-1185">Reference proteome</keyword>
<dbReference type="EMBL" id="JAEINH010000008">
    <property type="protein sequence ID" value="MBI9115496.1"/>
    <property type="molecule type" value="Genomic_DNA"/>
</dbReference>
<evidence type="ECO:0000313" key="2">
    <source>
        <dbReference type="Proteomes" id="UP000602087"/>
    </source>
</evidence>
<dbReference type="AlphaFoldDB" id="A0A934MBN0"/>
<proteinExistence type="predicted"/>
<dbReference type="RefSeq" id="WP_198734060.1">
    <property type="nucleotide sequence ID" value="NZ_JAEINH010000008.1"/>
</dbReference>
<comment type="caution">
    <text evidence="1">The sequence shown here is derived from an EMBL/GenBank/DDBJ whole genome shotgun (WGS) entry which is preliminary data.</text>
</comment>
<gene>
    <name evidence="1" type="ORF">JAV76_10785</name>
</gene>
<dbReference type="Proteomes" id="UP000602087">
    <property type="component" value="Unassembled WGS sequence"/>
</dbReference>
<reference evidence="1" key="1">
    <citation type="submission" date="2020-12" db="EMBL/GenBank/DDBJ databases">
        <title>Sanguibacter suaedae sp. nov., isolated from Suaeda aralocaspica.</title>
        <authorList>
            <person name="Ma Q."/>
        </authorList>
    </citation>
    <scope>NUCLEOTIDE SEQUENCE</scope>
    <source>
        <strain evidence="1">YZGR15</strain>
    </source>
</reference>
<protein>
    <submittedName>
        <fullName evidence="1">Uncharacterized protein</fullName>
    </submittedName>
</protein>
<evidence type="ECO:0000313" key="1">
    <source>
        <dbReference type="EMBL" id="MBI9115496.1"/>
    </source>
</evidence>
<name>A0A934MBN0_9MICO</name>